<evidence type="ECO:0000313" key="5">
    <source>
        <dbReference type="Proteomes" id="UP001632038"/>
    </source>
</evidence>
<accession>A0ABD3C0H5</accession>
<sequence>MDNNTNVQIMSKELIKPSSPTPDHLKTLNLSFNDQIAAPVYISLLFFYEADEFKGLTQSTDDHTQICHLLKQSLSNTLTIYYPLAGKIYPQNFTVDCNDSGIEFVVAQAKGHLKDIIENPNLKSQEKYLPVDLLGGVYKGEGTIFMVQVNFFECGGVAIGACVSHNVADGDALIKLMIAWATAYRVQNPKPSPANFGTMANYLPARDLSDSNISPSLLFGDENVVTKRFVFDRMKLAALKQKVSDYYKFPSTTRDDDYVYVKDPTRVELITAFIWKHFLENKILDAKKSFVAHIVNVRSKVSLLPKMEHVLGNEHFMVAAWAPDVPELHELIGKLRRAIKRIDDEYIREARDQDLYKKDIGEICDAIVEREEEGFLFSSWARFPFYEVDFGWGKPSWVGTSALLLKNLAILMTTKSGDDIEVWINLLPENVKTFENQFKLIDAAK</sequence>
<evidence type="ECO:0008006" key="6">
    <source>
        <dbReference type="Google" id="ProtNLM"/>
    </source>
</evidence>
<dbReference type="Proteomes" id="UP001632038">
    <property type="component" value="Unassembled WGS sequence"/>
</dbReference>
<keyword evidence="2" id="KW-0808">Transferase</keyword>
<comment type="caution">
    <text evidence="4">The sequence shown here is derived from an EMBL/GenBank/DDBJ whole genome shotgun (WGS) entry which is preliminary data.</text>
</comment>
<protein>
    <recommendedName>
        <fullName evidence="6">Vinorine synthase-like</fullName>
    </recommendedName>
</protein>
<comment type="similarity">
    <text evidence="1">Belongs to the plant acyltransferase family.</text>
</comment>
<dbReference type="PANTHER" id="PTHR31623:SF17">
    <property type="entry name" value="F21J9.9"/>
    <property type="match status" value="1"/>
</dbReference>
<dbReference type="PANTHER" id="PTHR31623">
    <property type="entry name" value="F21J9.9"/>
    <property type="match status" value="1"/>
</dbReference>
<reference evidence="5" key="1">
    <citation type="journal article" date="2024" name="IScience">
        <title>Strigolactones Initiate the Formation of Haustorium-like Structures in Castilleja.</title>
        <authorList>
            <person name="Buerger M."/>
            <person name="Peterson D."/>
            <person name="Chory J."/>
        </authorList>
    </citation>
    <scope>NUCLEOTIDE SEQUENCE [LARGE SCALE GENOMIC DNA]</scope>
</reference>
<organism evidence="4 5">
    <name type="scientific">Castilleja foliolosa</name>
    <dbReference type="NCBI Taxonomy" id="1961234"/>
    <lineage>
        <taxon>Eukaryota</taxon>
        <taxon>Viridiplantae</taxon>
        <taxon>Streptophyta</taxon>
        <taxon>Embryophyta</taxon>
        <taxon>Tracheophyta</taxon>
        <taxon>Spermatophyta</taxon>
        <taxon>Magnoliopsida</taxon>
        <taxon>eudicotyledons</taxon>
        <taxon>Gunneridae</taxon>
        <taxon>Pentapetalae</taxon>
        <taxon>asterids</taxon>
        <taxon>lamiids</taxon>
        <taxon>Lamiales</taxon>
        <taxon>Orobanchaceae</taxon>
        <taxon>Pedicularideae</taxon>
        <taxon>Castillejinae</taxon>
        <taxon>Castilleja</taxon>
    </lineage>
</organism>
<dbReference type="InterPro" id="IPR023213">
    <property type="entry name" value="CAT-like_dom_sf"/>
</dbReference>
<evidence type="ECO:0000256" key="3">
    <source>
        <dbReference type="ARBA" id="ARBA00023315"/>
    </source>
</evidence>
<dbReference type="EMBL" id="JAVIJP010000054">
    <property type="protein sequence ID" value="KAL3623280.1"/>
    <property type="molecule type" value="Genomic_DNA"/>
</dbReference>
<name>A0ABD3C0H5_9LAMI</name>
<keyword evidence="3" id="KW-0012">Acyltransferase</keyword>
<evidence type="ECO:0000256" key="1">
    <source>
        <dbReference type="ARBA" id="ARBA00009861"/>
    </source>
</evidence>
<evidence type="ECO:0000256" key="2">
    <source>
        <dbReference type="ARBA" id="ARBA00022679"/>
    </source>
</evidence>
<gene>
    <name evidence="4" type="ORF">CASFOL_032096</name>
</gene>
<dbReference type="Pfam" id="PF02458">
    <property type="entry name" value="Transferase"/>
    <property type="match status" value="1"/>
</dbReference>
<proteinExistence type="inferred from homology"/>
<keyword evidence="5" id="KW-1185">Reference proteome</keyword>
<dbReference type="Gene3D" id="3.30.559.10">
    <property type="entry name" value="Chloramphenicol acetyltransferase-like domain"/>
    <property type="match status" value="2"/>
</dbReference>
<evidence type="ECO:0000313" key="4">
    <source>
        <dbReference type="EMBL" id="KAL3623280.1"/>
    </source>
</evidence>
<dbReference type="AlphaFoldDB" id="A0ABD3C0H5"/>
<dbReference type="GO" id="GO:0016746">
    <property type="term" value="F:acyltransferase activity"/>
    <property type="evidence" value="ECO:0007669"/>
    <property type="project" value="UniProtKB-KW"/>
</dbReference>